<sequence>MELSLRENVYNNKLPSENLSILDICDKKEGKHSDANNSTLSLHIAAYENSNEASNSSQEDEEDFKVKESGLTKQCKNAKQIFPDSPLVFQIEFPRQHENRNMKPEMMRFKASQKLLNPNSAEGNFVNANV</sequence>
<dbReference type="Proteomes" id="UP000887579">
    <property type="component" value="Unplaced"/>
</dbReference>
<evidence type="ECO:0000313" key="1">
    <source>
        <dbReference type="Proteomes" id="UP000887579"/>
    </source>
</evidence>
<dbReference type="WBParaSite" id="ES5_v2.g18448.t1">
    <property type="protein sequence ID" value="ES5_v2.g18448.t1"/>
    <property type="gene ID" value="ES5_v2.g18448"/>
</dbReference>
<accession>A0AC34FM02</accession>
<evidence type="ECO:0000313" key="2">
    <source>
        <dbReference type="WBParaSite" id="ES5_v2.g18448.t1"/>
    </source>
</evidence>
<proteinExistence type="predicted"/>
<name>A0AC34FM02_9BILA</name>
<organism evidence="1 2">
    <name type="scientific">Panagrolaimus sp. ES5</name>
    <dbReference type="NCBI Taxonomy" id="591445"/>
    <lineage>
        <taxon>Eukaryota</taxon>
        <taxon>Metazoa</taxon>
        <taxon>Ecdysozoa</taxon>
        <taxon>Nematoda</taxon>
        <taxon>Chromadorea</taxon>
        <taxon>Rhabditida</taxon>
        <taxon>Tylenchina</taxon>
        <taxon>Panagrolaimomorpha</taxon>
        <taxon>Panagrolaimoidea</taxon>
        <taxon>Panagrolaimidae</taxon>
        <taxon>Panagrolaimus</taxon>
    </lineage>
</organism>
<reference evidence="2" key="1">
    <citation type="submission" date="2022-11" db="UniProtKB">
        <authorList>
            <consortium name="WormBaseParasite"/>
        </authorList>
    </citation>
    <scope>IDENTIFICATION</scope>
</reference>
<protein>
    <submittedName>
        <fullName evidence="2">Uncharacterized protein</fullName>
    </submittedName>
</protein>